<protein>
    <recommendedName>
        <fullName evidence="6">Methyltransferase MycE N-terminal domain-containing protein</fullName>
    </recommendedName>
</protein>
<name>A0A7W9LGS9_9ACTN</name>
<feature type="domain" description="Methyltransferase MycE N-terminal" evidence="6">
    <location>
        <begin position="24"/>
        <end position="114"/>
    </location>
</feature>
<evidence type="ECO:0000313" key="7">
    <source>
        <dbReference type="EMBL" id="MBB5783205.1"/>
    </source>
</evidence>
<dbReference type="GO" id="GO:0032259">
    <property type="term" value="P:methylation"/>
    <property type="evidence" value="ECO:0007669"/>
    <property type="project" value="UniProtKB-KW"/>
</dbReference>
<dbReference type="Gene3D" id="3.40.50.150">
    <property type="entry name" value="Vaccinia Virus protein VP39"/>
    <property type="match status" value="1"/>
</dbReference>
<organism evidence="7 8">
    <name type="scientific">Nonomuraea jabiensis</name>
    <dbReference type="NCBI Taxonomy" id="882448"/>
    <lineage>
        <taxon>Bacteria</taxon>
        <taxon>Bacillati</taxon>
        <taxon>Actinomycetota</taxon>
        <taxon>Actinomycetes</taxon>
        <taxon>Streptosporangiales</taxon>
        <taxon>Streptosporangiaceae</taxon>
        <taxon>Nonomuraea</taxon>
    </lineage>
</organism>
<evidence type="ECO:0000256" key="1">
    <source>
        <dbReference type="ARBA" id="ARBA00004792"/>
    </source>
</evidence>
<dbReference type="InterPro" id="IPR040800">
    <property type="entry name" value="MycE_N"/>
</dbReference>
<comment type="pathway">
    <text evidence="1">Antibiotic biosynthesis.</text>
</comment>
<evidence type="ECO:0000259" key="6">
    <source>
        <dbReference type="Pfam" id="PF17843"/>
    </source>
</evidence>
<evidence type="ECO:0000256" key="2">
    <source>
        <dbReference type="ARBA" id="ARBA00022603"/>
    </source>
</evidence>
<dbReference type="SUPFAM" id="SSF53335">
    <property type="entry name" value="S-adenosyl-L-methionine-dependent methyltransferases"/>
    <property type="match status" value="1"/>
</dbReference>
<dbReference type="RefSeq" id="WP_185076182.1">
    <property type="nucleotide sequence ID" value="NZ_JACHMB010000001.1"/>
</dbReference>
<dbReference type="GO" id="GO:0008168">
    <property type="term" value="F:methyltransferase activity"/>
    <property type="evidence" value="ECO:0007669"/>
    <property type="project" value="UniProtKB-KW"/>
</dbReference>
<reference evidence="7 8" key="1">
    <citation type="submission" date="2020-08" db="EMBL/GenBank/DDBJ databases">
        <title>Sequencing the genomes of 1000 actinobacteria strains.</title>
        <authorList>
            <person name="Klenk H.-P."/>
        </authorList>
    </citation>
    <scope>NUCLEOTIDE SEQUENCE [LARGE SCALE GENOMIC DNA]</scope>
    <source>
        <strain evidence="7 8">DSM 45507</strain>
    </source>
</reference>
<gene>
    <name evidence="7" type="ORF">HD596_009961</name>
</gene>
<evidence type="ECO:0000256" key="3">
    <source>
        <dbReference type="ARBA" id="ARBA00022679"/>
    </source>
</evidence>
<dbReference type="EMBL" id="JACHMB010000001">
    <property type="protein sequence ID" value="MBB5783205.1"/>
    <property type="molecule type" value="Genomic_DNA"/>
</dbReference>
<keyword evidence="5" id="KW-0045">Antibiotic biosynthesis</keyword>
<keyword evidence="4" id="KW-0949">S-adenosyl-L-methionine</keyword>
<keyword evidence="3" id="KW-0808">Transferase</keyword>
<dbReference type="AlphaFoldDB" id="A0A7W9LGS9"/>
<dbReference type="Pfam" id="PF17843">
    <property type="entry name" value="MycE_N"/>
    <property type="match status" value="1"/>
</dbReference>
<comment type="caution">
    <text evidence="7">The sequence shown here is derived from an EMBL/GenBank/DDBJ whole genome shotgun (WGS) entry which is preliminary data.</text>
</comment>
<dbReference type="GO" id="GO:0017000">
    <property type="term" value="P:antibiotic biosynthetic process"/>
    <property type="evidence" value="ECO:0007669"/>
    <property type="project" value="UniProtKB-KW"/>
</dbReference>
<dbReference type="Gene3D" id="3.30.1050.30">
    <property type="match status" value="1"/>
</dbReference>
<keyword evidence="2" id="KW-0489">Methyltransferase</keyword>
<keyword evidence="8" id="KW-1185">Reference proteome</keyword>
<sequence>MTDAEPWGVVASLVEAGDLDGGHERVIAEIGPEKVAGVLVAELLSRCGPAAEESVVRLELTGPDADGTGPVPGIAFDIGFGPEGAAVVEGERSGADVRITYPIADLARALYGTRATGLRRQHELLARWPDDPDPAEVPPLLARRRRGVRAGHALLRELRPVPPALDDLAVTFGSDKWGGVHWYTPHYERHFAPLRDAPVRLLEIGIGGYDDPRAGGGSLRMWQRYFRRGLIYGLDVHDKRLDEPRVRTIRGDQSDGAFLARLGAGIGGLDIVIDDGSHVNRHVLTSFAALFPHVRPGGWYVIEDLQTSYWPSYGGGPSAPGTTMGLLRSLIDGLHHKEYDHGPGHEPSYTDAHVTGVHLYHNIAFIEKGYNDEPGPARKPQG</sequence>
<accession>A0A7W9LGS9</accession>
<evidence type="ECO:0000313" key="8">
    <source>
        <dbReference type="Proteomes" id="UP000579153"/>
    </source>
</evidence>
<evidence type="ECO:0000256" key="4">
    <source>
        <dbReference type="ARBA" id="ARBA00022691"/>
    </source>
</evidence>
<dbReference type="Proteomes" id="UP000579153">
    <property type="component" value="Unassembled WGS sequence"/>
</dbReference>
<proteinExistence type="predicted"/>
<evidence type="ECO:0000256" key="5">
    <source>
        <dbReference type="ARBA" id="ARBA00023194"/>
    </source>
</evidence>
<dbReference type="InterPro" id="IPR029063">
    <property type="entry name" value="SAM-dependent_MTases_sf"/>
</dbReference>